<dbReference type="AlphaFoldDB" id="Q9HI08"/>
<dbReference type="EMBL" id="BK010831">
    <property type="protein sequence ID" value="DAC79782.1"/>
    <property type="molecule type" value="Genomic_DNA"/>
</dbReference>
<reference evidence="2" key="3">
    <citation type="journal article" date="2015" name="Life">
        <title>A manual curation strategy to improve genome annotation: application to a set of haloarchael genomes.</title>
        <authorList>
            <person name="Pfeiffer F."/>
            <person name="Oesterhelt D."/>
        </authorList>
    </citation>
    <scope>NUCLEOTIDE SEQUENCE</scope>
    <source>
        <strain evidence="2">NRC-1</strain>
        <plasmid evidence="2">pNRC200</plasmid>
    </source>
</reference>
<reference evidence="2" key="2">
    <citation type="journal article" date="2008" name="Genomics">
        <title>Evolution in the laboratory: the genome of Halobacterium salinarum strain R1 compared to that of strain NRC-1.</title>
        <authorList>
            <person name="Pfeiffer F."/>
            <person name="Schuster S.C."/>
            <person name="Broicher A."/>
            <person name="Falb M."/>
            <person name="Palm P."/>
            <person name="Rodewald K."/>
            <person name="Ruepp A."/>
            <person name="Soppa J."/>
            <person name="Tittor J."/>
            <person name="Oesterhelt D."/>
        </authorList>
    </citation>
    <scope>NUCLEOTIDE SEQUENCE</scope>
    <source>
        <strain evidence="2">NRC-1</strain>
        <plasmid evidence="2">pNRC200</plasmid>
    </source>
</reference>
<organism evidence="1 3">
    <name type="scientific">Halobacterium salinarum (strain ATCC 700922 / JCM 11081 / NRC-1)</name>
    <name type="common">Halobacterium halobium</name>
    <dbReference type="NCBI Taxonomy" id="64091"/>
    <lineage>
        <taxon>Archaea</taxon>
        <taxon>Methanobacteriati</taxon>
        <taxon>Methanobacteriota</taxon>
        <taxon>Stenosarchaea group</taxon>
        <taxon>Halobacteria</taxon>
        <taxon>Halobacteriales</taxon>
        <taxon>Halobacteriaceae</taxon>
        <taxon>Halobacterium</taxon>
        <taxon>Halobacterium salinarum NRC-34001</taxon>
    </lineage>
</organism>
<reference evidence="1 3" key="1">
    <citation type="journal article" date="2000" name="Proc. Natl. Acad. Sci. U.S.A.">
        <title>Genome sequence of Halobacterium species NRC-1.</title>
        <authorList>
            <person name="Ng W.V."/>
            <person name="Kennedy S.P."/>
            <person name="Mahairas G.G."/>
            <person name="Berquist B."/>
            <person name="Pan M."/>
            <person name="Shukla H.D."/>
            <person name="Lasky S.R."/>
            <person name="Baliga N.S."/>
            <person name="Thorsson V."/>
            <person name="Sbrogna J."/>
            <person name="Swartzell S."/>
            <person name="Weir D."/>
            <person name="Hall J."/>
            <person name="Dahl T.A."/>
            <person name="Welti R."/>
            <person name="Goo Y.A."/>
            <person name="Leithauser B."/>
            <person name="Keller K."/>
            <person name="Cruz R."/>
            <person name="Danson M.J."/>
            <person name="Hough D.W."/>
            <person name="Maddocks D.G."/>
            <person name="Jablonski P.E."/>
            <person name="Krebs M.P."/>
            <person name="Angevine C.M."/>
            <person name="Dale H."/>
            <person name="Isenbarger T.A."/>
            <person name="Peck R.F."/>
            <person name="Pohlschroder M."/>
            <person name="Spudich J.L."/>
            <person name="Jung K.W."/>
            <person name="Alam M."/>
            <person name="Freitas T."/>
            <person name="Hou S."/>
            <person name="Daniels C.J."/>
            <person name="Dennis P.P."/>
            <person name="Omer A.D."/>
            <person name="Ebhardt H."/>
            <person name="Lowe T.M."/>
            <person name="Liang P."/>
            <person name="Riley M."/>
            <person name="Hood L."/>
            <person name="DasSarma S."/>
        </authorList>
    </citation>
    <scope>NUCLEOTIDE SEQUENCE [LARGE SCALE GENOMIC DNA]</scope>
    <source>
        <strain evidence="3">ATCC 700922 / JCM 11081 / NRC-1</strain>
        <strain evidence="1">NRC-1</strain>
        <plasmid evidence="3">Plasmid pNRC200</plasmid>
    </source>
</reference>
<dbReference type="HOGENOM" id="CLU_2968392_0_0_2"/>
<keyword evidence="1" id="KW-0614">Plasmid</keyword>
<reference evidence="2" key="4">
    <citation type="journal article" date="2019" name="Microbiol. Resour. Announc.">
        <title>The genome of the Halobacterium salinarum type strain is closely related to that of the laboratory strains NRC-1 and R1.</title>
        <authorList>
            <person name="Pfeiffer F."/>
            <person name="Marchfelder A."/>
            <person name="Habermann B.H."/>
            <person name="Dyall-Smith M."/>
        </authorList>
    </citation>
    <scope>NUCLEOTIDE SEQUENCE</scope>
    <source>
        <strain evidence="2">NRC-1</strain>
        <plasmid evidence="2">pNRC200</plasmid>
    </source>
</reference>
<evidence type="ECO:0000313" key="2">
    <source>
        <dbReference type="EMBL" id="DAC79782.1"/>
    </source>
</evidence>
<protein>
    <submittedName>
        <fullName evidence="2">Spurious ORF</fullName>
    </submittedName>
    <submittedName>
        <fullName evidence="1">Vng6133h</fullName>
    </submittedName>
</protein>
<name>Q9HI08_HALSA</name>
<sequence length="58" mass="6831">MRLNGVELSTNTTMRCVGERERKIAETIRLVWINQRIDIHSEHTEQVRVTALLQLRSK</sequence>
<dbReference type="KEGG" id="hal:VNG_6133H"/>
<gene>
    <name evidence="1" type="ordered locus">VNG_6133H</name>
</gene>
<accession>Q9HI08</accession>
<dbReference type="Proteomes" id="UP000000554">
    <property type="component" value="Plasmid pNRC200"/>
</dbReference>
<keyword evidence="3" id="KW-1185">Reference proteome</keyword>
<evidence type="ECO:0000313" key="1">
    <source>
        <dbReference type="EMBL" id="AAG20808.1"/>
    </source>
</evidence>
<dbReference type="EMBL" id="AE004438">
    <property type="protein sequence ID" value="AAG20808.1"/>
    <property type="molecule type" value="Genomic_DNA"/>
</dbReference>
<proteinExistence type="predicted"/>
<geneLocation type="plasmid" evidence="1 3">
    <name>pNRC200</name>
</geneLocation>
<evidence type="ECO:0000313" key="3">
    <source>
        <dbReference type="Proteomes" id="UP000000554"/>
    </source>
</evidence>